<accession>A0A7X0JWR2</accession>
<dbReference type="InterPro" id="IPR055140">
    <property type="entry name" value="Thiolase_C_2"/>
</dbReference>
<dbReference type="Pfam" id="PF00108">
    <property type="entry name" value="Thiolase_N"/>
    <property type="match status" value="1"/>
</dbReference>
<dbReference type="PANTHER" id="PTHR42870">
    <property type="entry name" value="ACETYL-COA C-ACETYLTRANSFERASE"/>
    <property type="match status" value="1"/>
</dbReference>
<dbReference type="RefSeq" id="WP_166844929.1">
    <property type="nucleotide sequence ID" value="NZ_JAAONY010000002.1"/>
</dbReference>
<dbReference type="Proteomes" id="UP000528457">
    <property type="component" value="Unassembled WGS sequence"/>
</dbReference>
<dbReference type="InterPro" id="IPR016039">
    <property type="entry name" value="Thiolase-like"/>
</dbReference>
<dbReference type="PIRSF" id="PIRSF000429">
    <property type="entry name" value="Ac-CoA_Ac_transf"/>
    <property type="match status" value="1"/>
</dbReference>
<evidence type="ECO:0000259" key="1">
    <source>
        <dbReference type="Pfam" id="PF00108"/>
    </source>
</evidence>
<sequence>MPNDVFILGGAQSDFARNWSRQGLEIGDMMEEVVRDGLSDSQLNAEDIQCAHVGNFVGELFCGQGMLGGVLAQKIPEFRGLPISRHEAACASGSMAILAAMADIESGRYESACVLGVEYMRNVPGDKGAEYLGSAAWTGHEGQGVTFMWPHMFSELTLEYEKRYGIDYAHLGEIARINYDNARLNPNSQSRAWEFAEGAFGENDELNPVISGRVRRNDCGQITDGAAVVFLASKGFAEDYAKRNGLALDSIPRIKGWGHTTAGIAYADKITASAEQQLVFPHVNQAIQQAFKRANVELEAIDAIETHDCFAMTEYMAIDHFGITPPGESWKVIEAGDIAMGGRLPINPSGGLIGLGHPVGATGVRMMLDAYKQSSNQADSYQVANAKNIATLNIGGSATTTASFVVGV</sequence>
<name>A0A7X0JWR2_9GAMM</name>
<dbReference type="EC" id="2.3.1.9" evidence="3"/>
<dbReference type="EMBL" id="JACHHT010000002">
    <property type="protein sequence ID" value="MBB6522925.1"/>
    <property type="molecule type" value="Genomic_DNA"/>
</dbReference>
<dbReference type="PANTHER" id="PTHR42870:SF1">
    <property type="entry name" value="NON-SPECIFIC LIPID-TRANSFER PROTEIN-LIKE 2"/>
    <property type="match status" value="1"/>
</dbReference>
<dbReference type="Pfam" id="PF22691">
    <property type="entry name" value="Thiolase_C_1"/>
    <property type="match status" value="1"/>
</dbReference>
<evidence type="ECO:0000313" key="4">
    <source>
        <dbReference type="Proteomes" id="UP000528457"/>
    </source>
</evidence>
<dbReference type="GO" id="GO:0003985">
    <property type="term" value="F:acetyl-CoA C-acetyltransferase activity"/>
    <property type="evidence" value="ECO:0007669"/>
    <property type="project" value="UniProtKB-EC"/>
</dbReference>
<keyword evidence="3" id="KW-0808">Transferase</keyword>
<protein>
    <submittedName>
        <fullName evidence="3">Acetyl-CoA C-acetyltransferase</fullName>
        <ecNumber evidence="3">2.3.1.9</ecNumber>
    </submittedName>
</protein>
<comment type="caution">
    <text evidence="3">The sequence shown here is derived from an EMBL/GenBank/DDBJ whole genome shotgun (WGS) entry which is preliminary data.</text>
</comment>
<keyword evidence="4" id="KW-1185">Reference proteome</keyword>
<dbReference type="AlphaFoldDB" id="A0A7X0JWR2"/>
<dbReference type="Gene3D" id="3.40.47.10">
    <property type="match status" value="1"/>
</dbReference>
<gene>
    <name evidence="3" type="ORF">HNR48_003210</name>
</gene>
<keyword evidence="3" id="KW-0012">Acyltransferase</keyword>
<dbReference type="InterPro" id="IPR020616">
    <property type="entry name" value="Thiolase_N"/>
</dbReference>
<evidence type="ECO:0000259" key="2">
    <source>
        <dbReference type="Pfam" id="PF22691"/>
    </source>
</evidence>
<evidence type="ECO:0000313" key="3">
    <source>
        <dbReference type="EMBL" id="MBB6522925.1"/>
    </source>
</evidence>
<reference evidence="3 4" key="1">
    <citation type="submission" date="2020-08" db="EMBL/GenBank/DDBJ databases">
        <title>Genomic Encyclopedia of Type Strains, Phase IV (KMG-IV): sequencing the most valuable type-strain genomes for metagenomic binning, comparative biology and taxonomic classification.</title>
        <authorList>
            <person name="Goeker M."/>
        </authorList>
    </citation>
    <scope>NUCLEOTIDE SEQUENCE [LARGE SCALE GENOMIC DNA]</scope>
    <source>
        <strain evidence="3 4">DSM 22368</strain>
    </source>
</reference>
<dbReference type="CDD" id="cd00829">
    <property type="entry name" value="SCP-x_thiolase"/>
    <property type="match status" value="1"/>
</dbReference>
<feature type="domain" description="Thiolase C-terminal" evidence="2">
    <location>
        <begin position="269"/>
        <end position="406"/>
    </location>
</feature>
<dbReference type="NCBIfam" id="NF004936">
    <property type="entry name" value="PRK06289.1"/>
    <property type="match status" value="1"/>
</dbReference>
<feature type="domain" description="Thiolase N-terminal" evidence="1">
    <location>
        <begin position="5"/>
        <end position="189"/>
    </location>
</feature>
<dbReference type="InterPro" id="IPR002155">
    <property type="entry name" value="Thiolase"/>
</dbReference>
<dbReference type="InParanoid" id="A0A7X0JWR2"/>
<dbReference type="SUPFAM" id="SSF53901">
    <property type="entry name" value="Thiolase-like"/>
    <property type="match status" value="2"/>
</dbReference>
<organism evidence="3 4">
    <name type="scientific">Pseudoteredinibacter isoporae</name>
    <dbReference type="NCBI Taxonomy" id="570281"/>
    <lineage>
        <taxon>Bacteria</taxon>
        <taxon>Pseudomonadati</taxon>
        <taxon>Pseudomonadota</taxon>
        <taxon>Gammaproteobacteria</taxon>
        <taxon>Cellvibrionales</taxon>
        <taxon>Cellvibrionaceae</taxon>
        <taxon>Pseudoteredinibacter</taxon>
    </lineage>
</organism>
<proteinExistence type="predicted"/>